<evidence type="ECO:0000256" key="1">
    <source>
        <dbReference type="SAM" id="MobiDB-lite"/>
    </source>
</evidence>
<comment type="caution">
    <text evidence="2">The sequence shown here is derived from an EMBL/GenBank/DDBJ whole genome shotgun (WGS) entry which is preliminary data.</text>
</comment>
<feature type="region of interest" description="Disordered" evidence="1">
    <location>
        <begin position="60"/>
        <end position="114"/>
    </location>
</feature>
<dbReference type="AlphaFoldDB" id="A0A554XF47"/>
<dbReference type="Proteomes" id="UP000318294">
    <property type="component" value="Unassembled WGS sequence"/>
</dbReference>
<dbReference type="OrthoDB" id="9795424at2"/>
<name>A0A554XF47_9BURK</name>
<organism evidence="2 3">
    <name type="scientific">Tepidimonas charontis</name>
    <dbReference type="NCBI Taxonomy" id="2267262"/>
    <lineage>
        <taxon>Bacteria</taxon>
        <taxon>Pseudomonadati</taxon>
        <taxon>Pseudomonadota</taxon>
        <taxon>Betaproteobacteria</taxon>
        <taxon>Burkholderiales</taxon>
        <taxon>Tepidimonas</taxon>
    </lineage>
</organism>
<proteinExistence type="predicted"/>
<evidence type="ECO:0000313" key="2">
    <source>
        <dbReference type="EMBL" id="TSE34409.1"/>
    </source>
</evidence>
<accession>A0A554XF47</accession>
<feature type="compositionally biased region" description="Basic and acidic residues" evidence="1">
    <location>
        <begin position="70"/>
        <end position="100"/>
    </location>
</feature>
<evidence type="ECO:0000313" key="3">
    <source>
        <dbReference type="Proteomes" id="UP000318294"/>
    </source>
</evidence>
<protein>
    <submittedName>
        <fullName evidence="2">Uncharacterized protein</fullName>
    </submittedName>
</protein>
<sequence>MPITRLQHGISQAIARHVLTHKTEPSGGWTLDGLIRTVAGGDIRGQALWDKRREARADADGLAAAGVLLEDDRVRRGKPRPDDMEQRPDDMEQRPDDMEQRPGAWSKGPGPADT</sequence>
<reference evidence="2 3" key="1">
    <citation type="submission" date="2019-07" db="EMBL/GenBank/DDBJ databases">
        <title>Tepidimonas charontis SPSP-6 draft genome.</title>
        <authorList>
            <person name="Da Costa M.S."/>
            <person name="Froufe H.J.C."/>
            <person name="Egas C."/>
            <person name="Albuquerque L."/>
        </authorList>
    </citation>
    <scope>NUCLEOTIDE SEQUENCE [LARGE SCALE GENOMIC DNA]</scope>
    <source>
        <strain evidence="2 3">SPSP-6</strain>
    </source>
</reference>
<gene>
    <name evidence="2" type="ORF">Tchar_01384</name>
</gene>
<keyword evidence="3" id="KW-1185">Reference proteome</keyword>
<dbReference type="EMBL" id="VJON01000019">
    <property type="protein sequence ID" value="TSE34409.1"/>
    <property type="molecule type" value="Genomic_DNA"/>
</dbReference>